<dbReference type="EMBL" id="VSRR010125389">
    <property type="protein sequence ID" value="MPD01009.1"/>
    <property type="molecule type" value="Genomic_DNA"/>
</dbReference>
<dbReference type="AlphaFoldDB" id="A0A5B7K785"/>
<protein>
    <submittedName>
        <fullName evidence="2">Uncharacterized protein</fullName>
    </submittedName>
</protein>
<proteinExistence type="predicted"/>
<keyword evidence="3" id="KW-1185">Reference proteome</keyword>
<comment type="caution">
    <text evidence="2">The sequence shown here is derived from an EMBL/GenBank/DDBJ whole genome shotgun (WGS) entry which is preliminary data.</text>
</comment>
<feature type="region of interest" description="Disordered" evidence="1">
    <location>
        <begin position="1"/>
        <end position="63"/>
    </location>
</feature>
<organism evidence="2 3">
    <name type="scientific">Portunus trituberculatus</name>
    <name type="common">Swimming crab</name>
    <name type="synonym">Neptunus trituberculatus</name>
    <dbReference type="NCBI Taxonomy" id="210409"/>
    <lineage>
        <taxon>Eukaryota</taxon>
        <taxon>Metazoa</taxon>
        <taxon>Ecdysozoa</taxon>
        <taxon>Arthropoda</taxon>
        <taxon>Crustacea</taxon>
        <taxon>Multicrustacea</taxon>
        <taxon>Malacostraca</taxon>
        <taxon>Eumalacostraca</taxon>
        <taxon>Eucarida</taxon>
        <taxon>Decapoda</taxon>
        <taxon>Pleocyemata</taxon>
        <taxon>Brachyura</taxon>
        <taxon>Eubrachyura</taxon>
        <taxon>Portunoidea</taxon>
        <taxon>Portunidae</taxon>
        <taxon>Portuninae</taxon>
        <taxon>Portunus</taxon>
    </lineage>
</organism>
<feature type="compositionally biased region" description="Low complexity" evidence="1">
    <location>
        <begin position="11"/>
        <end position="20"/>
    </location>
</feature>
<name>A0A5B7K785_PORTR</name>
<sequence>MKHDHSRTQTHTHTPTSPSSARIHTDTLYPADPPPTPSQALNPHIAILSTRHPSAPSSHRDIQ</sequence>
<evidence type="ECO:0000313" key="2">
    <source>
        <dbReference type="EMBL" id="MPD01009.1"/>
    </source>
</evidence>
<dbReference type="Proteomes" id="UP000324222">
    <property type="component" value="Unassembled WGS sequence"/>
</dbReference>
<gene>
    <name evidence="2" type="ORF">E2C01_096519</name>
</gene>
<accession>A0A5B7K785</accession>
<evidence type="ECO:0000313" key="3">
    <source>
        <dbReference type="Proteomes" id="UP000324222"/>
    </source>
</evidence>
<reference evidence="2 3" key="1">
    <citation type="submission" date="2019-05" db="EMBL/GenBank/DDBJ databases">
        <title>Another draft genome of Portunus trituberculatus and its Hox gene families provides insights of decapod evolution.</title>
        <authorList>
            <person name="Jeong J.-H."/>
            <person name="Song I."/>
            <person name="Kim S."/>
            <person name="Choi T."/>
            <person name="Kim D."/>
            <person name="Ryu S."/>
            <person name="Kim W."/>
        </authorList>
    </citation>
    <scope>NUCLEOTIDE SEQUENCE [LARGE SCALE GENOMIC DNA]</scope>
    <source>
        <tissue evidence="2">Muscle</tissue>
    </source>
</reference>
<evidence type="ECO:0000256" key="1">
    <source>
        <dbReference type="SAM" id="MobiDB-lite"/>
    </source>
</evidence>